<keyword evidence="7" id="KW-1185">Reference proteome</keyword>
<evidence type="ECO:0000256" key="3">
    <source>
        <dbReference type="ARBA" id="ARBA00022840"/>
    </source>
</evidence>
<evidence type="ECO:0000313" key="7">
    <source>
        <dbReference type="Proteomes" id="UP001432995"/>
    </source>
</evidence>
<feature type="region of interest" description="Disordered" evidence="4">
    <location>
        <begin position="151"/>
        <end position="182"/>
    </location>
</feature>
<keyword evidence="2 6" id="KW-0378">Hydrolase</keyword>
<accession>A0ABV1R1J8</accession>
<name>A0ABV1R1J8_9HYPH</name>
<dbReference type="PANTHER" id="PTHR34698:SF2">
    <property type="entry name" value="5-OXOPROLINASE SUBUNIT B"/>
    <property type="match status" value="1"/>
</dbReference>
<dbReference type="EMBL" id="JBELQD010000008">
    <property type="protein sequence ID" value="MER2288577.1"/>
    <property type="molecule type" value="Genomic_DNA"/>
</dbReference>
<evidence type="ECO:0000256" key="4">
    <source>
        <dbReference type="SAM" id="MobiDB-lite"/>
    </source>
</evidence>
<dbReference type="PANTHER" id="PTHR34698">
    <property type="entry name" value="5-OXOPROLINASE SUBUNIT B"/>
    <property type="match status" value="1"/>
</dbReference>
<reference evidence="6" key="1">
    <citation type="submission" date="2024-06" db="EMBL/GenBank/DDBJ databases">
        <authorList>
            <person name="Campbell A.G."/>
        </authorList>
    </citation>
    <scope>NUCLEOTIDE SEQUENCE</scope>
    <source>
        <strain evidence="6">EM17</strain>
    </source>
</reference>
<evidence type="ECO:0000313" key="6">
    <source>
        <dbReference type="EMBL" id="MER2288577.1"/>
    </source>
</evidence>
<dbReference type="GO" id="GO:0017168">
    <property type="term" value="F:5-oxoprolinase (ATP-hydrolyzing) activity"/>
    <property type="evidence" value="ECO:0007669"/>
    <property type="project" value="UniProtKB-EC"/>
</dbReference>
<dbReference type="InterPro" id="IPR029000">
    <property type="entry name" value="Cyclophilin-like_dom_sf"/>
</dbReference>
<organism evidence="6 7">
    <name type="scientific">Methylobacterium brachiatum</name>
    <dbReference type="NCBI Taxonomy" id="269660"/>
    <lineage>
        <taxon>Bacteria</taxon>
        <taxon>Pseudomonadati</taxon>
        <taxon>Pseudomonadota</taxon>
        <taxon>Alphaproteobacteria</taxon>
        <taxon>Hyphomicrobiales</taxon>
        <taxon>Methylobacteriaceae</taxon>
        <taxon>Methylobacterium</taxon>
    </lineage>
</organism>
<dbReference type="RefSeq" id="WP_007568619.1">
    <property type="nucleotide sequence ID" value="NZ_JBELQD010000008.1"/>
</dbReference>
<dbReference type="NCBIfam" id="TIGR00370">
    <property type="entry name" value="5-oxoprolinase subunit PxpB"/>
    <property type="match status" value="1"/>
</dbReference>
<dbReference type="Pfam" id="PF02682">
    <property type="entry name" value="CT_C_D"/>
    <property type="match status" value="1"/>
</dbReference>
<dbReference type="Gene3D" id="2.40.100.10">
    <property type="entry name" value="Cyclophilin-like"/>
    <property type="match status" value="1"/>
</dbReference>
<keyword evidence="3" id="KW-0067">ATP-binding</keyword>
<keyword evidence="1" id="KW-0547">Nucleotide-binding</keyword>
<dbReference type="InterPro" id="IPR010016">
    <property type="entry name" value="PxpB"/>
</dbReference>
<evidence type="ECO:0000256" key="2">
    <source>
        <dbReference type="ARBA" id="ARBA00022801"/>
    </source>
</evidence>
<dbReference type="EC" id="3.5.2.9" evidence="6"/>
<dbReference type="InterPro" id="IPR003833">
    <property type="entry name" value="CT_C_D"/>
</dbReference>
<sequence>MSEPGYRLLNCGDRALTVELGKTVDPAVNAQVIALDEAIRGAGRPGLLETVPTYRSLLVVYDPELLPRVELAALIAAHWPPPEAKTGAGRRWRIPVNYGGEHGADLASLAAGVGLSPEEVVALHAGRDYRVYMIGFAPGFAYLGGLDPRIQASRRTDPRPKTPAGSVSIGGNQTGVSPPLELPSGWQLIGRTPARSYDPARAEPFLFTAGDLIRFDPIGRAEFDALSEAARAGETVATLERIDG</sequence>
<dbReference type="Gene3D" id="3.30.1360.40">
    <property type="match status" value="1"/>
</dbReference>
<evidence type="ECO:0000259" key="5">
    <source>
        <dbReference type="SMART" id="SM00796"/>
    </source>
</evidence>
<dbReference type="SUPFAM" id="SSF160467">
    <property type="entry name" value="PH0987 N-terminal domain-like"/>
    <property type="match status" value="1"/>
</dbReference>
<proteinExistence type="predicted"/>
<dbReference type="SUPFAM" id="SSF50891">
    <property type="entry name" value="Cyclophilin-like"/>
    <property type="match status" value="1"/>
</dbReference>
<dbReference type="Proteomes" id="UP001432995">
    <property type="component" value="Unassembled WGS sequence"/>
</dbReference>
<feature type="domain" description="Carboxyltransferase" evidence="5">
    <location>
        <begin position="6"/>
        <end position="207"/>
    </location>
</feature>
<comment type="caution">
    <text evidence="6">The sequence shown here is derived from an EMBL/GenBank/DDBJ whole genome shotgun (WGS) entry which is preliminary data.</text>
</comment>
<evidence type="ECO:0000256" key="1">
    <source>
        <dbReference type="ARBA" id="ARBA00022741"/>
    </source>
</evidence>
<gene>
    <name evidence="6" type="primary">pxpB</name>
    <name evidence="6" type="ORF">ABS770_09935</name>
</gene>
<protein>
    <submittedName>
        <fullName evidence="6">5-oxoprolinase subunit PxpB</fullName>
        <ecNumber evidence="6">3.5.2.9</ecNumber>
    </submittedName>
</protein>
<dbReference type="SMART" id="SM00796">
    <property type="entry name" value="AHS1"/>
    <property type="match status" value="1"/>
</dbReference>